<dbReference type="AlphaFoldDB" id="I7K8U9"/>
<dbReference type="OrthoDB" id="2934253at2"/>
<dbReference type="RefSeq" id="WP_008909227.1">
    <property type="nucleotide sequence ID" value="NZ_CAKP01000097.1"/>
</dbReference>
<evidence type="ECO:0000313" key="2">
    <source>
        <dbReference type="Proteomes" id="UP000007652"/>
    </source>
</evidence>
<dbReference type="eggNOG" id="ENOG50337HB">
    <property type="taxonomic scope" value="Bacteria"/>
</dbReference>
<organism evidence="1 2">
    <name type="scientific">Caloramator australicus RC3</name>
    <dbReference type="NCBI Taxonomy" id="857293"/>
    <lineage>
        <taxon>Bacteria</taxon>
        <taxon>Bacillati</taxon>
        <taxon>Bacillota</taxon>
        <taxon>Clostridia</taxon>
        <taxon>Eubacteriales</taxon>
        <taxon>Clostridiaceae</taxon>
        <taxon>Caloramator</taxon>
    </lineage>
</organism>
<name>I7K8U9_9CLOT</name>
<accession>I7K8U9</accession>
<sequence length="104" mass="12340">MDKYRINEAFISNTYPPIAFHVNDINNSKIQHDSYEVYVDGEYIGEKILFAQNEKPEDIPAYLTKEGYKDFQFQIEGSKIFINTINRKISEEMRNHLEVYLNIK</sequence>
<keyword evidence="2" id="KW-1185">Reference proteome</keyword>
<gene>
    <name evidence="1" type="ORF">CAAU_1886</name>
</gene>
<evidence type="ECO:0000313" key="1">
    <source>
        <dbReference type="EMBL" id="CCJ33970.1"/>
    </source>
</evidence>
<dbReference type="STRING" id="857293.CAAU_1886"/>
<reference evidence="1 2" key="1">
    <citation type="journal article" date="2011" name="J. Bacteriol.">
        <title>Draft genome sequence of Caloramator australicus strain RC3T, a thermoanaerobe from the Great Artesian Basin of Australia.</title>
        <authorList>
            <person name="Ogg C.D."/>
            <person name="Patel B.K.C."/>
        </authorList>
    </citation>
    <scope>NUCLEOTIDE SEQUENCE [LARGE SCALE GENOMIC DNA]</scope>
    <source>
        <strain evidence="1 2">RC3</strain>
    </source>
</reference>
<dbReference type="Proteomes" id="UP000007652">
    <property type="component" value="Unassembled WGS sequence"/>
</dbReference>
<dbReference type="EMBL" id="CAKP01000097">
    <property type="protein sequence ID" value="CCJ33970.1"/>
    <property type="molecule type" value="Genomic_DNA"/>
</dbReference>
<protein>
    <submittedName>
        <fullName evidence="1">Uncharacterized protein</fullName>
    </submittedName>
</protein>
<comment type="caution">
    <text evidence="1">The sequence shown here is derived from an EMBL/GenBank/DDBJ whole genome shotgun (WGS) entry which is preliminary data.</text>
</comment>
<proteinExistence type="predicted"/>